<feature type="transmembrane region" description="Helical" evidence="9">
    <location>
        <begin position="109"/>
        <end position="133"/>
    </location>
</feature>
<reference evidence="11 12" key="1">
    <citation type="submission" date="2019-07" db="EMBL/GenBank/DDBJ databases">
        <title>Paenibacillus thiaminolyticus NRRL B-4156.</title>
        <authorList>
            <person name="Hehnly C."/>
            <person name="Zhang L."/>
        </authorList>
    </citation>
    <scope>NUCLEOTIDE SEQUENCE [LARGE SCALE GENOMIC DNA]</scope>
    <source>
        <strain evidence="11 12">NRRL B-4156</strain>
    </source>
</reference>
<dbReference type="Pfam" id="PF00528">
    <property type="entry name" value="BPD_transp_1"/>
    <property type="match status" value="1"/>
</dbReference>
<keyword evidence="3" id="KW-0813">Transport</keyword>
<evidence type="ECO:0000256" key="4">
    <source>
        <dbReference type="ARBA" id="ARBA00022692"/>
    </source>
</evidence>
<dbReference type="NCBIfam" id="TIGR00969">
    <property type="entry name" value="3a0106s02"/>
    <property type="match status" value="1"/>
</dbReference>
<evidence type="ECO:0000313" key="11">
    <source>
        <dbReference type="EMBL" id="QDM44032.1"/>
    </source>
</evidence>
<dbReference type="EMBL" id="CP041405">
    <property type="protein sequence ID" value="QDM44032.1"/>
    <property type="molecule type" value="Genomic_DNA"/>
</dbReference>
<keyword evidence="4 9" id="KW-0812">Transmembrane</keyword>
<dbReference type="SUPFAM" id="SSF161098">
    <property type="entry name" value="MetI-like"/>
    <property type="match status" value="1"/>
</dbReference>
<accession>A0AAP9J125</accession>
<feature type="transmembrane region" description="Helical" evidence="9">
    <location>
        <begin position="256"/>
        <end position="277"/>
    </location>
</feature>
<evidence type="ECO:0000256" key="2">
    <source>
        <dbReference type="ARBA" id="ARBA00011779"/>
    </source>
</evidence>
<dbReference type="CDD" id="cd06261">
    <property type="entry name" value="TM_PBP2"/>
    <property type="match status" value="1"/>
</dbReference>
<name>A0AAP9J125_PANTH</name>
<dbReference type="GO" id="GO:0015419">
    <property type="term" value="F:ABC-type sulfate transporter activity"/>
    <property type="evidence" value="ECO:0007669"/>
    <property type="project" value="InterPro"/>
</dbReference>
<comment type="subunit">
    <text evidence="2">The complex is composed of two ATP-binding proteins (CysA), two transmembrane proteins (CysT and CysW) and a solute-binding protein (CysP).</text>
</comment>
<keyword evidence="6" id="KW-0764">Sulfate transport</keyword>
<feature type="transmembrane region" description="Helical" evidence="9">
    <location>
        <begin position="68"/>
        <end position="97"/>
    </location>
</feature>
<keyword evidence="7 9" id="KW-0472">Membrane</keyword>
<evidence type="ECO:0000313" key="12">
    <source>
        <dbReference type="Proteomes" id="UP000315377"/>
    </source>
</evidence>
<dbReference type="GeneID" id="76996567"/>
<dbReference type="PANTHER" id="PTHR30406:SF1">
    <property type="entry name" value="SULFATE TRANSPORT SYSTEM PERMEASE PROTEIN CYSW"/>
    <property type="match status" value="1"/>
</dbReference>
<dbReference type="PROSITE" id="PS50928">
    <property type="entry name" value="ABC_TM1"/>
    <property type="match status" value="1"/>
</dbReference>
<sequence length="290" mass="31124">MIDKSASLPVSSRHSRPAQSSRTRAALIGMTYAVFMLLLLAPLAQIGAEAFRGGFSSFAASLTRPEALHAMAMTGAVVIVVTILNTIFGVLFALLLVRGRWLGKRARRLLNSIVDLPFAVSPVIGGFMIVLLLGPHTVLGALFSGMGMPVVYAFPGMVLATLFVTFPMMVREVAPVLQELGTQQEEAASTLGAYDWTIFWKVTWPSIQWAVTYGVVLTIARSLGEFGAVLVVSGNIMNKTQTATTLVYQDVENFNIGSAGSLALVLACVSVVLLLLMEWAKKHKGHKGVD</sequence>
<feature type="domain" description="ABC transmembrane type-1" evidence="10">
    <location>
        <begin position="71"/>
        <end position="277"/>
    </location>
</feature>
<evidence type="ECO:0000256" key="3">
    <source>
        <dbReference type="ARBA" id="ARBA00022448"/>
    </source>
</evidence>
<protein>
    <submittedName>
        <fullName evidence="11">Sulfate ABC transporter permease subunit</fullName>
    </submittedName>
</protein>
<evidence type="ECO:0000256" key="8">
    <source>
        <dbReference type="ARBA" id="ARBA00025323"/>
    </source>
</evidence>
<feature type="transmembrane region" description="Helical" evidence="9">
    <location>
        <begin position="139"/>
        <end position="164"/>
    </location>
</feature>
<dbReference type="PANTHER" id="PTHR30406">
    <property type="entry name" value="SULFATE TRANSPORT SYSTEM PERMEASE PROTEIN"/>
    <property type="match status" value="1"/>
</dbReference>
<evidence type="ECO:0000259" key="10">
    <source>
        <dbReference type="PROSITE" id="PS50928"/>
    </source>
</evidence>
<dbReference type="InterPro" id="IPR000515">
    <property type="entry name" value="MetI-like"/>
</dbReference>
<dbReference type="InterPro" id="IPR005667">
    <property type="entry name" value="Sulph_transpt2"/>
</dbReference>
<dbReference type="Gene3D" id="1.10.3720.10">
    <property type="entry name" value="MetI-like"/>
    <property type="match status" value="1"/>
</dbReference>
<evidence type="ECO:0000256" key="1">
    <source>
        <dbReference type="ARBA" id="ARBA00004141"/>
    </source>
</evidence>
<feature type="transmembrane region" description="Helical" evidence="9">
    <location>
        <begin position="25"/>
        <end position="48"/>
    </location>
</feature>
<dbReference type="InterPro" id="IPR035906">
    <property type="entry name" value="MetI-like_sf"/>
</dbReference>
<evidence type="ECO:0000256" key="5">
    <source>
        <dbReference type="ARBA" id="ARBA00022989"/>
    </source>
</evidence>
<evidence type="ECO:0000256" key="9">
    <source>
        <dbReference type="SAM" id="Phobius"/>
    </source>
</evidence>
<gene>
    <name evidence="11" type="ORF">FLT43_11380</name>
</gene>
<keyword evidence="5 9" id="KW-1133">Transmembrane helix</keyword>
<proteinExistence type="predicted"/>
<dbReference type="AlphaFoldDB" id="A0AAP9J125"/>
<evidence type="ECO:0000256" key="6">
    <source>
        <dbReference type="ARBA" id="ARBA00023032"/>
    </source>
</evidence>
<dbReference type="GO" id="GO:0005886">
    <property type="term" value="C:plasma membrane"/>
    <property type="evidence" value="ECO:0007669"/>
    <property type="project" value="TreeGrafter"/>
</dbReference>
<dbReference type="Proteomes" id="UP000315377">
    <property type="component" value="Chromosome"/>
</dbReference>
<evidence type="ECO:0000256" key="7">
    <source>
        <dbReference type="ARBA" id="ARBA00023136"/>
    </source>
</evidence>
<organism evidence="11 12">
    <name type="scientific">Paenibacillus thiaminolyticus</name>
    <name type="common">Bacillus thiaminolyticus</name>
    <dbReference type="NCBI Taxonomy" id="49283"/>
    <lineage>
        <taxon>Bacteria</taxon>
        <taxon>Bacillati</taxon>
        <taxon>Bacillota</taxon>
        <taxon>Bacilli</taxon>
        <taxon>Bacillales</taxon>
        <taxon>Paenibacillaceae</taxon>
        <taxon>Paenibacillus</taxon>
    </lineage>
</organism>
<comment type="function">
    <text evidence="8">Part of the ABC transporter complex CysAWTP (TC 3.A.1.6.1) involved in sulfate/thiosulfate import. Probably responsible for the translocation of the substrate across the membrane.</text>
</comment>
<comment type="subcellular location">
    <subcellularLocation>
        <location evidence="1">Membrane</location>
        <topology evidence="1">Multi-pass membrane protein</topology>
    </subcellularLocation>
</comment>
<dbReference type="RefSeq" id="WP_087444796.1">
    <property type="nucleotide sequence ID" value="NZ_CABMNB010000047.1"/>
</dbReference>
<feature type="transmembrane region" description="Helical" evidence="9">
    <location>
        <begin position="210"/>
        <end position="236"/>
    </location>
</feature>